<accession>A0ABV4Y7A3</accession>
<protein>
    <submittedName>
        <fullName evidence="2">Uncharacterized protein</fullName>
    </submittedName>
</protein>
<evidence type="ECO:0000313" key="3">
    <source>
        <dbReference type="Proteomes" id="UP001576776"/>
    </source>
</evidence>
<feature type="chain" id="PRO_5047498591" evidence="1">
    <location>
        <begin position="27"/>
        <end position="275"/>
    </location>
</feature>
<keyword evidence="3" id="KW-1185">Reference proteome</keyword>
<gene>
    <name evidence="2" type="ORF">ACE1B6_05185</name>
</gene>
<sequence>MNKFQQGAIVLTSLVFPWLGVQVTQAATPVGDVGKVSSRQSQSIQVLAQATALNLTQQGSGTLKIGNRPTRRIERASVIVRPNGTVDLGLTYADGSGTIRFGGRLVSRSANTLRISLTSSGNADASGEVTVSYGLPNSINSMSGRGRLDGQPLTFEFSNGSQDNAAGQGMNFSQAGSGLFTLQGRPNRNISRAWVTVQPNGKAELVFLLADGNQARFSGDLVNKDAQSLNIRVTSSGMADASGNMRVEYGANNSINTIFGAGKLDGQDFSVQFSR</sequence>
<organism evidence="2 3">
    <name type="scientific">Floridaenema fluviatile BLCC-F154</name>
    <dbReference type="NCBI Taxonomy" id="3153640"/>
    <lineage>
        <taxon>Bacteria</taxon>
        <taxon>Bacillati</taxon>
        <taxon>Cyanobacteriota</taxon>
        <taxon>Cyanophyceae</taxon>
        <taxon>Oscillatoriophycideae</taxon>
        <taxon>Aerosakkonematales</taxon>
        <taxon>Aerosakkonemataceae</taxon>
        <taxon>Floridanema</taxon>
        <taxon>Floridanema fluviatile</taxon>
    </lineage>
</organism>
<name>A0ABV4Y7A3_9CYAN</name>
<dbReference type="Proteomes" id="UP001576776">
    <property type="component" value="Unassembled WGS sequence"/>
</dbReference>
<dbReference type="RefSeq" id="WP_413256178.1">
    <property type="nucleotide sequence ID" value="NZ_JBHFNS010000019.1"/>
</dbReference>
<evidence type="ECO:0000256" key="1">
    <source>
        <dbReference type="SAM" id="SignalP"/>
    </source>
</evidence>
<feature type="signal peptide" evidence="1">
    <location>
        <begin position="1"/>
        <end position="26"/>
    </location>
</feature>
<proteinExistence type="predicted"/>
<evidence type="ECO:0000313" key="2">
    <source>
        <dbReference type="EMBL" id="MFB2934652.1"/>
    </source>
</evidence>
<keyword evidence="1" id="KW-0732">Signal</keyword>
<reference evidence="2 3" key="1">
    <citation type="submission" date="2024-09" db="EMBL/GenBank/DDBJ databases">
        <title>Floridaenema gen nov. (Aerosakkonemataceae, Aerosakkonematales ord. nov., Cyanobacteria) from benthic tropical and subtropical fresh waters, with the description of four new species.</title>
        <authorList>
            <person name="Moretto J.A."/>
            <person name="Berthold D.E."/>
            <person name="Lefler F.W."/>
            <person name="Huang I.-S."/>
            <person name="Laughinghouse H. IV."/>
        </authorList>
    </citation>
    <scope>NUCLEOTIDE SEQUENCE [LARGE SCALE GENOMIC DNA]</scope>
    <source>
        <strain evidence="2 3">BLCC-F154</strain>
    </source>
</reference>
<comment type="caution">
    <text evidence="2">The sequence shown here is derived from an EMBL/GenBank/DDBJ whole genome shotgun (WGS) entry which is preliminary data.</text>
</comment>
<dbReference type="EMBL" id="JBHFNS010000019">
    <property type="protein sequence ID" value="MFB2934652.1"/>
    <property type="molecule type" value="Genomic_DNA"/>
</dbReference>